<protein>
    <submittedName>
        <fullName evidence="9">Cyclin B3</fullName>
    </submittedName>
</protein>
<reference evidence="9" key="2">
    <citation type="submission" date="2025-09" db="UniProtKB">
        <authorList>
            <consortium name="Ensembl"/>
        </authorList>
    </citation>
    <scope>IDENTIFICATION</scope>
</reference>
<evidence type="ECO:0000256" key="6">
    <source>
        <dbReference type="SAM" id="MobiDB-lite"/>
    </source>
</evidence>
<accession>A0A670KDJ4</accession>
<proteinExistence type="inferred from homology"/>
<evidence type="ECO:0000256" key="2">
    <source>
        <dbReference type="ARBA" id="ARBA00022618"/>
    </source>
</evidence>
<dbReference type="OMA" id="IHINIRT"/>
<feature type="domain" description="Cyclin C-terminal" evidence="8">
    <location>
        <begin position="290"/>
        <end position="406"/>
    </location>
</feature>
<dbReference type="InterPro" id="IPR039361">
    <property type="entry name" value="Cyclin"/>
</dbReference>
<dbReference type="CTD" id="85417"/>
<dbReference type="FunFam" id="1.10.472.10:FF:000001">
    <property type="entry name" value="G2/mitotic-specific cyclin"/>
    <property type="match status" value="1"/>
</dbReference>
<dbReference type="GO" id="GO:0016538">
    <property type="term" value="F:cyclin-dependent protein serine/threonine kinase regulator activity"/>
    <property type="evidence" value="ECO:0007669"/>
    <property type="project" value="InterPro"/>
</dbReference>
<dbReference type="PANTHER" id="PTHR10177">
    <property type="entry name" value="CYCLINS"/>
    <property type="match status" value="1"/>
</dbReference>
<feature type="region of interest" description="Disordered" evidence="6">
    <location>
        <begin position="1"/>
        <end position="108"/>
    </location>
</feature>
<evidence type="ECO:0000259" key="7">
    <source>
        <dbReference type="SMART" id="SM00385"/>
    </source>
</evidence>
<feature type="compositionally biased region" description="Polar residues" evidence="6">
    <location>
        <begin position="71"/>
        <end position="80"/>
    </location>
</feature>
<dbReference type="CDD" id="cd20510">
    <property type="entry name" value="CYCLIN_CCNB3_rpt2"/>
    <property type="match status" value="1"/>
</dbReference>
<dbReference type="InterPro" id="IPR006671">
    <property type="entry name" value="Cyclin_N"/>
</dbReference>
<keyword evidence="4" id="KW-0131">Cell cycle</keyword>
<feature type="domain" description="Cyclin-like" evidence="7">
    <location>
        <begin position="197"/>
        <end position="281"/>
    </location>
</feature>
<evidence type="ECO:0000256" key="3">
    <source>
        <dbReference type="ARBA" id="ARBA00023127"/>
    </source>
</evidence>
<dbReference type="GO" id="GO:0044772">
    <property type="term" value="P:mitotic cell cycle phase transition"/>
    <property type="evidence" value="ECO:0007669"/>
    <property type="project" value="InterPro"/>
</dbReference>
<dbReference type="InterPro" id="IPR048258">
    <property type="entry name" value="Cyclins_cyclin-box"/>
</dbReference>
<feature type="domain" description="Cyclin-like" evidence="7">
    <location>
        <begin position="294"/>
        <end position="375"/>
    </location>
</feature>
<evidence type="ECO:0000259" key="8">
    <source>
        <dbReference type="SMART" id="SM01332"/>
    </source>
</evidence>
<dbReference type="Gene3D" id="1.10.472.10">
    <property type="entry name" value="Cyclin-like"/>
    <property type="match status" value="2"/>
</dbReference>
<dbReference type="Ensembl" id="ENSPMRT00000037590.1">
    <property type="protein sequence ID" value="ENSPMRP00000035458.1"/>
    <property type="gene ID" value="ENSPMRG00000022935.1"/>
</dbReference>
<evidence type="ECO:0000256" key="1">
    <source>
        <dbReference type="ARBA" id="ARBA00006955"/>
    </source>
</evidence>
<dbReference type="CDD" id="cd20508">
    <property type="entry name" value="CYCLIN_CCNB3_rpt1"/>
    <property type="match status" value="1"/>
</dbReference>
<name>A0A670KDJ4_PODMU</name>
<organism evidence="9 10">
    <name type="scientific">Podarcis muralis</name>
    <name type="common">Wall lizard</name>
    <name type="synonym">Lacerta muralis</name>
    <dbReference type="NCBI Taxonomy" id="64176"/>
    <lineage>
        <taxon>Eukaryota</taxon>
        <taxon>Metazoa</taxon>
        <taxon>Chordata</taxon>
        <taxon>Craniata</taxon>
        <taxon>Vertebrata</taxon>
        <taxon>Euteleostomi</taxon>
        <taxon>Lepidosauria</taxon>
        <taxon>Squamata</taxon>
        <taxon>Bifurcata</taxon>
        <taxon>Unidentata</taxon>
        <taxon>Episquamata</taxon>
        <taxon>Laterata</taxon>
        <taxon>Lacertibaenia</taxon>
        <taxon>Lacertidae</taxon>
        <taxon>Podarcis</taxon>
    </lineage>
</organism>
<evidence type="ECO:0000256" key="4">
    <source>
        <dbReference type="ARBA" id="ARBA00023306"/>
    </source>
</evidence>
<dbReference type="PIRSF" id="PIRSF001771">
    <property type="entry name" value="Cyclin_A_B_D_E"/>
    <property type="match status" value="1"/>
</dbReference>
<dbReference type="AlphaFoldDB" id="A0A670KDJ4"/>
<dbReference type="Proteomes" id="UP000472272">
    <property type="component" value="Unplaced"/>
</dbReference>
<keyword evidence="3 5" id="KW-0195">Cyclin</keyword>
<evidence type="ECO:0000313" key="10">
    <source>
        <dbReference type="Proteomes" id="UP000472272"/>
    </source>
</evidence>
<dbReference type="Pfam" id="PF02984">
    <property type="entry name" value="Cyclin_C"/>
    <property type="match status" value="1"/>
</dbReference>
<dbReference type="SMART" id="SM01332">
    <property type="entry name" value="Cyclin_C"/>
    <property type="match status" value="1"/>
</dbReference>
<dbReference type="InterPro" id="IPR036915">
    <property type="entry name" value="Cyclin-like_sf"/>
</dbReference>
<dbReference type="RefSeq" id="XP_028571228.1">
    <property type="nucleotide sequence ID" value="XM_028715395.1"/>
</dbReference>
<dbReference type="GO" id="GO:0051301">
    <property type="term" value="P:cell division"/>
    <property type="evidence" value="ECO:0007669"/>
    <property type="project" value="UniProtKB-KW"/>
</dbReference>
<sequence length="417" mass="47514">MPRPRNFVPSQVDGATAGADNAEAEQELSSLAKRPQPLGACRKRPAFGDMTNAHKSLKKQGKKEVAKKASEITTLPQVTESDGHVVKKSLSKAASEEAPPNSDQFAKKGPIQNKEEEMDHSLTSVDQVASALNPTCSETMEVMPVDNNGQPGEPYTNCEYALDIFMYMREREERYLLPDYMKDQPDITTDMRAILVDWMVEVQENFELNHETLYLAVKLLDHFLAKETTMRDRLQLIGSTAILVAAKFEERCKPCVDDFLYICDDAYDRKALLCTEKSILIALKYDINIPIAYRFLRQYAKCAQVNMETLTLARFICELTLQDYDFVQESASQLASACLFLALRMKELGGWGPTLERYSGYKDKELYPLVKKLNFMLTYKHDERLNTVHSKYSHRVFFEVAKIPPIDMRKLEEALQS</sequence>
<keyword evidence="10" id="KW-1185">Reference proteome</keyword>
<dbReference type="InterPro" id="IPR046965">
    <property type="entry name" value="Cyclin_A/B-like"/>
</dbReference>
<dbReference type="GeneID" id="114589213"/>
<dbReference type="SUPFAM" id="SSF47954">
    <property type="entry name" value="Cyclin-like"/>
    <property type="match status" value="2"/>
</dbReference>
<evidence type="ECO:0000256" key="5">
    <source>
        <dbReference type="RuleBase" id="RU000383"/>
    </source>
</evidence>
<gene>
    <name evidence="9" type="primary">CCNB3</name>
</gene>
<dbReference type="GeneTree" id="ENSGT00940000160459"/>
<dbReference type="SMART" id="SM00385">
    <property type="entry name" value="CYCLIN"/>
    <property type="match status" value="2"/>
</dbReference>
<dbReference type="PROSITE" id="PS00292">
    <property type="entry name" value="CYCLINS"/>
    <property type="match status" value="1"/>
</dbReference>
<dbReference type="InterPro" id="IPR013763">
    <property type="entry name" value="Cyclin-like_dom"/>
</dbReference>
<dbReference type="InterPro" id="IPR004367">
    <property type="entry name" value="Cyclin_C-dom"/>
</dbReference>
<comment type="similarity">
    <text evidence="1">Belongs to the cyclin family. Cyclin AB subfamily.</text>
</comment>
<dbReference type="Pfam" id="PF00134">
    <property type="entry name" value="Cyclin_N"/>
    <property type="match status" value="1"/>
</dbReference>
<evidence type="ECO:0000313" key="9">
    <source>
        <dbReference type="Ensembl" id="ENSPMRP00000035458.1"/>
    </source>
</evidence>
<keyword evidence="2" id="KW-0132">Cell division</keyword>
<reference evidence="9" key="1">
    <citation type="submission" date="2025-08" db="UniProtKB">
        <authorList>
            <consortium name="Ensembl"/>
        </authorList>
    </citation>
    <scope>IDENTIFICATION</scope>
</reference>